<name>A0A4U0RDA2_9RHOB</name>
<dbReference type="OrthoDB" id="7773837at2"/>
<reference evidence="1 2" key="1">
    <citation type="submission" date="2019-04" db="EMBL/GenBank/DDBJ databases">
        <authorList>
            <person name="Li J."/>
        </authorList>
    </citation>
    <scope>NUCLEOTIDE SEQUENCE [LARGE SCALE GENOMIC DNA]</scope>
    <source>
        <strain evidence="1 2">KCTC 42687</strain>
    </source>
</reference>
<accession>A0A4U0RDA2</accession>
<gene>
    <name evidence="1" type="ORF">FA743_06660</name>
</gene>
<dbReference type="AlphaFoldDB" id="A0A4U0RDA2"/>
<evidence type="ECO:0000313" key="1">
    <source>
        <dbReference type="EMBL" id="TJZ92542.1"/>
    </source>
</evidence>
<dbReference type="EMBL" id="SUNI01000004">
    <property type="protein sequence ID" value="TJZ92542.1"/>
    <property type="molecule type" value="Genomic_DNA"/>
</dbReference>
<comment type="caution">
    <text evidence="1">The sequence shown here is derived from an EMBL/GenBank/DDBJ whole genome shotgun (WGS) entry which is preliminary data.</text>
</comment>
<evidence type="ECO:0000313" key="2">
    <source>
        <dbReference type="Proteomes" id="UP000309747"/>
    </source>
</evidence>
<protein>
    <submittedName>
        <fullName evidence="1">Uncharacterized protein</fullName>
    </submittedName>
</protein>
<keyword evidence="2" id="KW-1185">Reference proteome</keyword>
<organism evidence="1 2">
    <name type="scientific">Paracoccus gahaiensis</name>
    <dbReference type="NCBI Taxonomy" id="1706839"/>
    <lineage>
        <taxon>Bacteria</taxon>
        <taxon>Pseudomonadati</taxon>
        <taxon>Pseudomonadota</taxon>
        <taxon>Alphaproteobacteria</taxon>
        <taxon>Rhodobacterales</taxon>
        <taxon>Paracoccaceae</taxon>
        <taxon>Paracoccus</taxon>
    </lineage>
</organism>
<dbReference type="Proteomes" id="UP000309747">
    <property type="component" value="Unassembled WGS sequence"/>
</dbReference>
<proteinExistence type="predicted"/>
<sequence length="191" mass="20771">MSLALFRLESFSPAAASRPVEVSFSREDLDRAFADGQAAALAEVEDAGLRALQDGLHRLSDILAEDEARRRQMRQEAVEALAPLLHQIIDLMAPPLSSRRLEEALQAELMRLSQRADPLSARIACSSGLRPMVQHCVEAAGLGSIVLDEIAEDRIAVTLQGGRIQLAPTEIADSIRALIAEITEEDAPWTP</sequence>
<dbReference type="RefSeq" id="WP_136885096.1">
    <property type="nucleotide sequence ID" value="NZ_SUNI01000004.1"/>
</dbReference>